<reference evidence="1 2" key="1">
    <citation type="submission" date="2016-06" db="EMBL/GenBank/DDBJ databases">
        <title>Comparative genomics of the ectomycorrhizal sister species Rhizopogon vinicolor and Rhizopogon vesiculosus (Basidiomycota: Boletales) reveals a divergence of the mating type B locus.</title>
        <authorList>
            <consortium name="DOE Joint Genome Institute"/>
            <person name="Mujic A.B."/>
            <person name="Kuo A."/>
            <person name="Tritt A."/>
            <person name="Lipzen A."/>
            <person name="Chen C."/>
            <person name="Johnson J."/>
            <person name="Sharma A."/>
            <person name="Barry K."/>
            <person name="Grigoriev I.V."/>
            <person name="Spatafora J.W."/>
        </authorList>
    </citation>
    <scope>NUCLEOTIDE SEQUENCE [LARGE SCALE GENOMIC DNA]</scope>
    <source>
        <strain evidence="1 2">AM-OR11-026</strain>
    </source>
</reference>
<sequence length="73" mass="8404">MLSTNELHDLLATLTYLLKHIEITTPQRLQPDARTPELLVLLYSMLSNQLDDFSAILAHFLECIEIIALQRQL</sequence>
<evidence type="ECO:0000313" key="1">
    <source>
        <dbReference type="EMBL" id="OAX33780.1"/>
    </source>
</evidence>
<proteinExistence type="predicted"/>
<keyword evidence="2" id="KW-1185">Reference proteome</keyword>
<accession>A0A1B7MMF2</accession>
<protein>
    <submittedName>
        <fullName evidence="1">Uncharacterized protein</fullName>
    </submittedName>
</protein>
<dbReference type="Proteomes" id="UP000092154">
    <property type="component" value="Unassembled WGS sequence"/>
</dbReference>
<dbReference type="InParanoid" id="A0A1B7MMF2"/>
<dbReference type="EMBL" id="KV448708">
    <property type="protein sequence ID" value="OAX33780.1"/>
    <property type="molecule type" value="Genomic_DNA"/>
</dbReference>
<name>A0A1B7MMF2_9AGAM</name>
<dbReference type="OrthoDB" id="3251624at2759"/>
<gene>
    <name evidence="1" type="ORF">K503DRAFT_775230</name>
</gene>
<organism evidence="1 2">
    <name type="scientific">Rhizopogon vinicolor AM-OR11-026</name>
    <dbReference type="NCBI Taxonomy" id="1314800"/>
    <lineage>
        <taxon>Eukaryota</taxon>
        <taxon>Fungi</taxon>
        <taxon>Dikarya</taxon>
        <taxon>Basidiomycota</taxon>
        <taxon>Agaricomycotina</taxon>
        <taxon>Agaricomycetes</taxon>
        <taxon>Agaricomycetidae</taxon>
        <taxon>Boletales</taxon>
        <taxon>Suillineae</taxon>
        <taxon>Rhizopogonaceae</taxon>
        <taxon>Rhizopogon</taxon>
    </lineage>
</organism>
<evidence type="ECO:0000313" key="2">
    <source>
        <dbReference type="Proteomes" id="UP000092154"/>
    </source>
</evidence>
<dbReference type="AlphaFoldDB" id="A0A1B7MMF2"/>